<evidence type="ECO:0000313" key="4">
    <source>
        <dbReference type="EMBL" id="KDB45609.1"/>
    </source>
</evidence>
<dbReference type="InterPro" id="IPR008635">
    <property type="entry name" value="Coiled_stalk_dom"/>
</dbReference>
<dbReference type="EMBL" id="JDSO01000145">
    <property type="protein sequence ID" value="KDB45609.1"/>
    <property type="molecule type" value="Genomic_DNA"/>
</dbReference>
<feature type="chain" id="PRO_5032615240" description="Adhesin" evidence="1">
    <location>
        <begin position="20"/>
        <end position="228"/>
    </location>
</feature>
<dbReference type="Pfam" id="PF05662">
    <property type="entry name" value="YadA_stalk"/>
    <property type="match status" value="1"/>
</dbReference>
<evidence type="ECO:0000259" key="3">
    <source>
        <dbReference type="Pfam" id="PF05662"/>
    </source>
</evidence>
<accession>A0A836MAM0</accession>
<feature type="domain" description="Trimeric autotransporter adhesin YadA-like head" evidence="2">
    <location>
        <begin position="46"/>
        <end position="70"/>
    </location>
</feature>
<reference evidence="4 5" key="1">
    <citation type="submission" date="2014-02" db="EMBL/GenBank/DDBJ databases">
        <title>Comparative genomics of Haemophilus parasuis isolated from pig lungs.</title>
        <authorList>
            <person name="Kittichotirat W."/>
            <person name="Bumgarner R.E."/>
            <person name="Lawrence P."/>
        </authorList>
    </citation>
    <scope>NUCLEOTIDE SEQUENCE [LARGE SCALE GENOMIC DNA]</scope>
    <source>
        <strain evidence="4 5">HPS10</strain>
    </source>
</reference>
<comment type="caution">
    <text evidence="4">The sequence shown here is derived from an EMBL/GenBank/DDBJ whole genome shotgun (WGS) entry which is preliminary data.</text>
</comment>
<name>A0A836MAM0_GLAPU</name>
<sequence>LSLLSLVLLGIFFSPVGSAAWLVDGSEKGSDADAGTIGIGINSRVGPGSIVIGQYAKAEGRTSIAIGYQAETTSYKAVAVGATAQAFDYSAAYGYGAQAKAIGAVAVGESAIANQAGGVALGNQSSVNVSNGVALGSFSSADTKGGIEGTKQPFSVTEGAKTVENGFKSTESPDIGAVSVGRSLAWKNFNKPIKRQITNVAAGTQDTDAVNVAQLKSLTMQIGGDNGS</sequence>
<proteinExistence type="predicted"/>
<evidence type="ECO:0000313" key="5">
    <source>
        <dbReference type="Proteomes" id="UP000027036"/>
    </source>
</evidence>
<evidence type="ECO:0008006" key="6">
    <source>
        <dbReference type="Google" id="ProtNLM"/>
    </source>
</evidence>
<feature type="domain" description="Trimeric autotransporter adhesin YadA-like head" evidence="2">
    <location>
        <begin position="99"/>
        <end position="125"/>
    </location>
</feature>
<dbReference type="GO" id="GO:0019867">
    <property type="term" value="C:outer membrane"/>
    <property type="evidence" value="ECO:0007669"/>
    <property type="project" value="InterPro"/>
</dbReference>
<dbReference type="Proteomes" id="UP000027036">
    <property type="component" value="Unassembled WGS sequence"/>
</dbReference>
<feature type="signal peptide" evidence="1">
    <location>
        <begin position="1"/>
        <end position="19"/>
    </location>
</feature>
<dbReference type="InterPro" id="IPR008640">
    <property type="entry name" value="Adhesin_Head_dom"/>
</dbReference>
<gene>
    <name evidence="4" type="ORF">HPS10_09295</name>
</gene>
<evidence type="ECO:0000259" key="2">
    <source>
        <dbReference type="Pfam" id="PF05658"/>
    </source>
</evidence>
<feature type="non-terminal residue" evidence="4">
    <location>
        <position position="1"/>
    </location>
</feature>
<dbReference type="SUPFAM" id="SSF101967">
    <property type="entry name" value="Adhesin YadA, collagen-binding domain"/>
    <property type="match status" value="1"/>
</dbReference>
<dbReference type="Gene3D" id="2.150.10.10">
    <property type="entry name" value="Serralysin-like metalloprotease, C-terminal"/>
    <property type="match status" value="1"/>
</dbReference>
<protein>
    <recommendedName>
        <fullName evidence="6">Adhesin</fullName>
    </recommendedName>
</protein>
<dbReference type="Pfam" id="PF05658">
    <property type="entry name" value="YadA_head"/>
    <property type="match status" value="2"/>
</dbReference>
<dbReference type="AlphaFoldDB" id="A0A836MAM0"/>
<dbReference type="InterPro" id="IPR011049">
    <property type="entry name" value="Serralysin-like_metalloprot_C"/>
</dbReference>
<evidence type="ECO:0000256" key="1">
    <source>
        <dbReference type="SAM" id="SignalP"/>
    </source>
</evidence>
<organism evidence="4 5">
    <name type="scientific">Glaesserella parasuis HPS10</name>
    <dbReference type="NCBI Taxonomy" id="1450514"/>
    <lineage>
        <taxon>Bacteria</taxon>
        <taxon>Pseudomonadati</taxon>
        <taxon>Pseudomonadota</taxon>
        <taxon>Gammaproteobacteria</taxon>
        <taxon>Pasteurellales</taxon>
        <taxon>Pasteurellaceae</taxon>
        <taxon>Glaesserella</taxon>
    </lineage>
</organism>
<feature type="domain" description="Trimeric autotransporter adhesin YadA-like stalk" evidence="3">
    <location>
        <begin position="196"/>
        <end position="225"/>
    </location>
</feature>
<keyword evidence="1" id="KW-0732">Signal</keyword>
<feature type="non-terminal residue" evidence="4">
    <location>
        <position position="228"/>
    </location>
</feature>